<comment type="similarity">
    <text evidence="2">Belongs to the FAD-dependent glycerol-3-phosphate dehydrogenase family.</text>
</comment>
<evidence type="ECO:0000313" key="8">
    <source>
        <dbReference type="EMBL" id="NMP26519.1"/>
    </source>
</evidence>
<evidence type="ECO:0000259" key="7">
    <source>
        <dbReference type="Pfam" id="PF16901"/>
    </source>
</evidence>
<reference evidence="8 9" key="1">
    <citation type="submission" date="2020-01" db="EMBL/GenBank/DDBJ databases">
        <authorList>
            <person name="Lee S.D."/>
        </authorList>
    </citation>
    <scope>NUCLEOTIDE SEQUENCE [LARGE SCALE GENOMIC DNA]</scope>
    <source>
        <strain evidence="8 9">SAP-1</strain>
    </source>
</reference>
<feature type="domain" description="FAD dependent oxidoreductase" evidence="6">
    <location>
        <begin position="45"/>
        <end position="420"/>
    </location>
</feature>
<dbReference type="InterPro" id="IPR031656">
    <property type="entry name" value="DAO_C"/>
</dbReference>
<dbReference type="RefSeq" id="WP_169402222.1">
    <property type="nucleotide sequence ID" value="NZ_JAADJU010000003.1"/>
</dbReference>
<organism evidence="8 9">
    <name type="scientific">Rouxiella aceris</name>
    <dbReference type="NCBI Taxonomy" id="2703884"/>
    <lineage>
        <taxon>Bacteria</taxon>
        <taxon>Pseudomonadati</taxon>
        <taxon>Pseudomonadota</taxon>
        <taxon>Gammaproteobacteria</taxon>
        <taxon>Enterobacterales</taxon>
        <taxon>Yersiniaceae</taxon>
        <taxon>Rouxiella</taxon>
    </lineage>
</organism>
<dbReference type="PANTHER" id="PTHR11985:SF15">
    <property type="entry name" value="GLYCEROL-3-PHOSPHATE DEHYDROGENASE, MITOCHONDRIAL"/>
    <property type="match status" value="1"/>
</dbReference>
<dbReference type="Pfam" id="PF01266">
    <property type="entry name" value="DAO"/>
    <property type="match status" value="1"/>
</dbReference>
<dbReference type="InterPro" id="IPR036188">
    <property type="entry name" value="FAD/NAD-bd_sf"/>
</dbReference>
<evidence type="ECO:0000259" key="6">
    <source>
        <dbReference type="Pfam" id="PF01266"/>
    </source>
</evidence>
<evidence type="ECO:0000256" key="3">
    <source>
        <dbReference type="ARBA" id="ARBA00022630"/>
    </source>
</evidence>
<dbReference type="AlphaFoldDB" id="A0A848MH77"/>
<dbReference type="EMBL" id="JAADJU010000003">
    <property type="protein sequence ID" value="NMP26519.1"/>
    <property type="molecule type" value="Genomic_DNA"/>
</dbReference>
<dbReference type="InterPro" id="IPR006076">
    <property type="entry name" value="FAD-dep_OxRdtase"/>
</dbReference>
<proteinExistence type="inferred from homology"/>
<comment type="caution">
    <text evidence="8">The sequence shown here is derived from an EMBL/GenBank/DDBJ whole genome shotgun (WGS) entry which is preliminary data.</text>
</comment>
<sequence length="607" mass="67423">MKRPPLAWWNWRQAQEVIVVNLTEPGATPRATKIAKMQQLSATPVLIVGGGINGISTFRELALQGIPVIMIEQGDWCQAASGALSRMIHGGLRYLETGEFSLVKESVEERDRLLANAPHYVAPLRTTVPIDSWSGGLINAGKRFFRLSERPSRRGALIIKTGLAMYDLYTRQYGTMPHHQLHSQRATQARWPDFADWVKCSASYYDAWISAPERLGVELINDAEQANSQALALNYLQLLSCDGENVTLLDTLSGQRVTLRPHVVVNATGAWIDQLNQRLAVDKPAKKLIGGTKGSHLIVRHPQLLAALNGEMVYYENQEGRVCIMFPWFGHVLVGSTDIRVDNPDDVVCDAEEQRYILESLRFVFPGFDVKDDDVLYTFSGVRPLPASDSTLNGRISRNHSLVLLPPQAGRDFTTLCLVGGKWTTFRKFGEQAADKVLNLLGESRKVRTDQLAIGGGKNYPAADRRAAWLADLGQRYPLPPARLEQLLQRYGTLAAEIAAFICQSADAPLSGLADYSCNELRYLIHHEQVQTLEDLLLRRTLLAISGQLTHQRVSEINILLASELGWSADQREQHLATTLAHLASLHGLTGLYPREPREGVSYVSNA</sequence>
<evidence type="ECO:0000256" key="1">
    <source>
        <dbReference type="ARBA" id="ARBA00001974"/>
    </source>
</evidence>
<dbReference type="GO" id="GO:0004368">
    <property type="term" value="F:glycerol-3-phosphate dehydrogenase (quinone) activity"/>
    <property type="evidence" value="ECO:0007669"/>
    <property type="project" value="InterPro"/>
</dbReference>
<evidence type="ECO:0000256" key="5">
    <source>
        <dbReference type="ARBA" id="ARBA00023002"/>
    </source>
</evidence>
<evidence type="ECO:0000256" key="2">
    <source>
        <dbReference type="ARBA" id="ARBA00007330"/>
    </source>
</evidence>
<keyword evidence="4" id="KW-0274">FAD</keyword>
<name>A0A848MH77_9GAMM</name>
<dbReference type="GO" id="GO:0046168">
    <property type="term" value="P:glycerol-3-phosphate catabolic process"/>
    <property type="evidence" value="ECO:0007669"/>
    <property type="project" value="TreeGrafter"/>
</dbReference>
<protein>
    <submittedName>
        <fullName evidence="8">Glycerol-3-phosphate dehydrogenase/oxidase</fullName>
    </submittedName>
</protein>
<comment type="cofactor">
    <cofactor evidence="1">
        <name>FAD</name>
        <dbReference type="ChEBI" id="CHEBI:57692"/>
    </cofactor>
</comment>
<dbReference type="Gene3D" id="3.50.50.60">
    <property type="entry name" value="FAD/NAD(P)-binding domain"/>
    <property type="match status" value="2"/>
</dbReference>
<keyword evidence="5" id="KW-0560">Oxidoreductase</keyword>
<gene>
    <name evidence="8" type="ORF">GW590_06505</name>
</gene>
<dbReference type="Gene3D" id="1.10.8.870">
    <property type="entry name" value="Alpha-glycerophosphate oxidase, cap domain"/>
    <property type="match status" value="1"/>
</dbReference>
<dbReference type="PRINTS" id="PR01001">
    <property type="entry name" value="FADG3PDH"/>
</dbReference>
<dbReference type="SUPFAM" id="SSF51905">
    <property type="entry name" value="FAD/NAD(P)-binding domain"/>
    <property type="match status" value="1"/>
</dbReference>
<evidence type="ECO:0000313" key="9">
    <source>
        <dbReference type="Proteomes" id="UP000585363"/>
    </source>
</evidence>
<keyword evidence="3" id="KW-0285">Flavoprotein</keyword>
<keyword evidence="9" id="KW-1185">Reference proteome</keyword>
<dbReference type="Proteomes" id="UP000585363">
    <property type="component" value="Unassembled WGS sequence"/>
</dbReference>
<reference evidence="8 9" key="2">
    <citation type="submission" date="2020-06" db="EMBL/GenBank/DDBJ databases">
        <title>Polyphasic characterization of a Rahnella strain isolated from tree sap.</title>
        <authorList>
            <person name="Kim I.S."/>
        </authorList>
    </citation>
    <scope>NUCLEOTIDE SEQUENCE [LARGE SCALE GENOMIC DNA]</scope>
    <source>
        <strain evidence="8 9">SAP-1</strain>
    </source>
</reference>
<feature type="domain" description="Alpha-glycerophosphate oxidase C-terminal" evidence="7">
    <location>
        <begin position="448"/>
        <end position="572"/>
    </location>
</feature>
<dbReference type="Pfam" id="PF16901">
    <property type="entry name" value="DAO_C"/>
    <property type="match status" value="1"/>
</dbReference>
<dbReference type="Gene3D" id="3.30.9.10">
    <property type="entry name" value="D-Amino Acid Oxidase, subunit A, domain 2"/>
    <property type="match status" value="2"/>
</dbReference>
<dbReference type="PANTHER" id="PTHR11985">
    <property type="entry name" value="GLYCEROL-3-PHOSPHATE DEHYDROGENASE"/>
    <property type="match status" value="1"/>
</dbReference>
<accession>A0A848MH77</accession>
<evidence type="ECO:0000256" key="4">
    <source>
        <dbReference type="ARBA" id="ARBA00022827"/>
    </source>
</evidence>
<dbReference type="InterPro" id="IPR000447">
    <property type="entry name" value="G3P_DH_FAD-dep"/>
</dbReference>
<dbReference type="InterPro" id="IPR038299">
    <property type="entry name" value="DAO_C_sf"/>
</dbReference>